<dbReference type="EMBL" id="JARGEI010000003">
    <property type="protein sequence ID" value="KAJ8733612.1"/>
    <property type="molecule type" value="Genomic_DNA"/>
</dbReference>
<dbReference type="GO" id="GO:0046872">
    <property type="term" value="F:metal ion binding"/>
    <property type="evidence" value="ECO:0007669"/>
    <property type="project" value="UniProtKB-KW"/>
</dbReference>
<dbReference type="GO" id="GO:0006308">
    <property type="term" value="P:DNA catabolic process"/>
    <property type="evidence" value="ECO:0007669"/>
    <property type="project" value="TreeGrafter"/>
</dbReference>
<evidence type="ECO:0000256" key="3">
    <source>
        <dbReference type="ARBA" id="ARBA00022723"/>
    </source>
</evidence>
<sequence>MAPIQTFVFMDFGTEPGTTIVTEVSLLPAPRKLYLDPSLEEPNNKLTLNFKNGGFSLDSYNNIDKFLNQQEKPVCIVAHNGTTFDFPILKRELQRLNVSLSSDILCADSLYIYYDILENFDNDNMQYTGNSVRQIFYDGNDKPNSSYTLGDIYEREVTYPPVQAHPPENDNIMNFRISRRCGERFLAWTDQIQRDFDDVSSEELKADFE</sequence>
<dbReference type="PANTHER" id="PTHR13058">
    <property type="entry name" value="THREE PRIME REPAIR EXONUCLEASE 1, 2"/>
    <property type="match status" value="1"/>
</dbReference>
<keyword evidence="8" id="KW-1185">Reference proteome</keyword>
<proteinExistence type="predicted"/>
<dbReference type="GO" id="GO:0003676">
    <property type="term" value="F:nucleic acid binding"/>
    <property type="evidence" value="ECO:0007669"/>
    <property type="project" value="InterPro"/>
</dbReference>
<evidence type="ECO:0000256" key="1">
    <source>
        <dbReference type="ARBA" id="ARBA00001946"/>
    </source>
</evidence>
<keyword evidence="6" id="KW-0460">Magnesium</keyword>
<dbReference type="Proteomes" id="UP001231518">
    <property type="component" value="Chromosome 5"/>
</dbReference>
<protein>
    <submittedName>
        <fullName evidence="7">Uncharacterized protein</fullName>
    </submittedName>
</protein>
<comment type="caution">
    <text evidence="7">The sequence shown here is derived from an EMBL/GenBank/DDBJ whole genome shotgun (WGS) entry which is preliminary data.</text>
</comment>
<evidence type="ECO:0000256" key="5">
    <source>
        <dbReference type="ARBA" id="ARBA00022839"/>
    </source>
</evidence>
<name>A0AAD8DYP3_MYTSE</name>
<dbReference type="InterPro" id="IPR012337">
    <property type="entry name" value="RNaseH-like_sf"/>
</dbReference>
<dbReference type="PANTHER" id="PTHR13058:SF19">
    <property type="entry name" value="LD40940P"/>
    <property type="match status" value="1"/>
</dbReference>
<dbReference type="GO" id="GO:0008296">
    <property type="term" value="F:3'-5'-DNA exonuclease activity"/>
    <property type="evidence" value="ECO:0007669"/>
    <property type="project" value="TreeGrafter"/>
</dbReference>
<keyword evidence="3" id="KW-0479">Metal-binding</keyword>
<evidence type="ECO:0000313" key="7">
    <source>
        <dbReference type="EMBL" id="KAJ8733612.1"/>
    </source>
</evidence>
<gene>
    <name evidence="7" type="ORF">PYW07_014163</name>
</gene>
<dbReference type="GO" id="GO:0005737">
    <property type="term" value="C:cytoplasm"/>
    <property type="evidence" value="ECO:0007669"/>
    <property type="project" value="TreeGrafter"/>
</dbReference>
<evidence type="ECO:0000256" key="2">
    <source>
        <dbReference type="ARBA" id="ARBA00022722"/>
    </source>
</evidence>
<keyword evidence="5" id="KW-0269">Exonuclease</keyword>
<dbReference type="SUPFAM" id="SSF53098">
    <property type="entry name" value="Ribonuclease H-like"/>
    <property type="match status" value="1"/>
</dbReference>
<evidence type="ECO:0000256" key="4">
    <source>
        <dbReference type="ARBA" id="ARBA00022801"/>
    </source>
</evidence>
<dbReference type="AlphaFoldDB" id="A0AAD8DYP3"/>
<keyword evidence="4" id="KW-0378">Hydrolase</keyword>
<organism evidence="7 8">
    <name type="scientific">Mythimna separata</name>
    <name type="common">Oriental armyworm</name>
    <name type="synonym">Pseudaletia separata</name>
    <dbReference type="NCBI Taxonomy" id="271217"/>
    <lineage>
        <taxon>Eukaryota</taxon>
        <taxon>Metazoa</taxon>
        <taxon>Ecdysozoa</taxon>
        <taxon>Arthropoda</taxon>
        <taxon>Hexapoda</taxon>
        <taxon>Insecta</taxon>
        <taxon>Pterygota</taxon>
        <taxon>Neoptera</taxon>
        <taxon>Endopterygota</taxon>
        <taxon>Lepidoptera</taxon>
        <taxon>Glossata</taxon>
        <taxon>Ditrysia</taxon>
        <taxon>Noctuoidea</taxon>
        <taxon>Noctuidae</taxon>
        <taxon>Noctuinae</taxon>
        <taxon>Hadenini</taxon>
        <taxon>Mythimna</taxon>
    </lineage>
</organism>
<dbReference type="InterPro" id="IPR036397">
    <property type="entry name" value="RNaseH_sf"/>
</dbReference>
<reference evidence="7" key="1">
    <citation type="submission" date="2023-03" db="EMBL/GenBank/DDBJ databases">
        <title>Chromosome-level genomes of two armyworms, Mythimna separata and Mythimna loreyi, provide insights into the biosynthesis and reception of sex pheromones.</title>
        <authorList>
            <person name="Zhao H."/>
        </authorList>
    </citation>
    <scope>NUCLEOTIDE SEQUENCE</scope>
    <source>
        <strain evidence="7">BeijingLab</strain>
        <tissue evidence="7">Pupa</tissue>
    </source>
</reference>
<dbReference type="Gene3D" id="3.30.420.10">
    <property type="entry name" value="Ribonuclease H-like superfamily/Ribonuclease H"/>
    <property type="match status" value="1"/>
</dbReference>
<comment type="cofactor">
    <cofactor evidence="1">
        <name>Mg(2+)</name>
        <dbReference type="ChEBI" id="CHEBI:18420"/>
    </cofactor>
</comment>
<evidence type="ECO:0000313" key="8">
    <source>
        <dbReference type="Proteomes" id="UP001231518"/>
    </source>
</evidence>
<evidence type="ECO:0000256" key="6">
    <source>
        <dbReference type="ARBA" id="ARBA00022842"/>
    </source>
</evidence>
<keyword evidence="2" id="KW-0540">Nuclease</keyword>
<accession>A0AAD8DYP3</accession>
<dbReference type="InterPro" id="IPR040393">
    <property type="entry name" value="TREX1/2"/>
</dbReference>